<feature type="compositionally biased region" description="Polar residues" evidence="1">
    <location>
        <begin position="197"/>
        <end position="209"/>
    </location>
</feature>
<dbReference type="OrthoDB" id="2142961at2759"/>
<dbReference type="AlphaFoldDB" id="A0A9P4JYL8"/>
<keyword evidence="3" id="KW-1185">Reference proteome</keyword>
<evidence type="ECO:0000256" key="1">
    <source>
        <dbReference type="SAM" id="MobiDB-lite"/>
    </source>
</evidence>
<evidence type="ECO:0008006" key="4">
    <source>
        <dbReference type="Google" id="ProtNLM"/>
    </source>
</evidence>
<sequence>MHNLNHPFSPTDARANSHNAKGASAAPPHQQSTGARSPQRRQRQNHGKHANTPKQRHQNPNMIHFQTHEDTTAIVWADADLASGPGLPQASRSDTALSYTQDLTQTPTKGSGAYAGPMFHASPAPESLPMPKFFCKAVKATSPPANASKSAGEWSDAASSTSSSPSSPSESRPVELARFKETTIDSLFQRHKEEQARNNGQSTDHTTSGSFGGAPSPVISHQARQYQQRPYGPVISLFPSGLDGQTTPRSVTAPSRIPQSEQDSYQESEDDRHLSQNIGLSSQYSAPRTANSTSMYSPSPFFDASRVVSGPTTPTVSSDSARDPAFYYGNRNLSPLFKQAQADSPRRNSGLRTEIKAGSSRVPQTQVPGMDGGVVARHFLGNIPHPMERRFSAPQIEPLSQPKNTRKPRAQAPRPSPNRPGSFPINQSSTSTPTKPRSSAPFTPSSVQAKLHSARPPQVASPSVAALEHDLKRLLNLTPAVSATAAGV</sequence>
<feature type="compositionally biased region" description="Low complexity" evidence="1">
    <location>
        <begin position="428"/>
        <end position="441"/>
    </location>
</feature>
<organism evidence="2 3">
    <name type="scientific">Delitschia confertaspora ATCC 74209</name>
    <dbReference type="NCBI Taxonomy" id="1513339"/>
    <lineage>
        <taxon>Eukaryota</taxon>
        <taxon>Fungi</taxon>
        <taxon>Dikarya</taxon>
        <taxon>Ascomycota</taxon>
        <taxon>Pezizomycotina</taxon>
        <taxon>Dothideomycetes</taxon>
        <taxon>Pleosporomycetidae</taxon>
        <taxon>Pleosporales</taxon>
        <taxon>Delitschiaceae</taxon>
        <taxon>Delitschia</taxon>
    </lineage>
</organism>
<evidence type="ECO:0000313" key="2">
    <source>
        <dbReference type="EMBL" id="KAF2205594.1"/>
    </source>
</evidence>
<feature type="region of interest" description="Disordered" evidence="1">
    <location>
        <begin position="337"/>
        <end position="370"/>
    </location>
</feature>
<proteinExistence type="predicted"/>
<protein>
    <recommendedName>
        <fullName evidence="4">Proteophosphoglycan 5</fullName>
    </recommendedName>
</protein>
<evidence type="ECO:0000313" key="3">
    <source>
        <dbReference type="Proteomes" id="UP000799536"/>
    </source>
</evidence>
<reference evidence="2" key="1">
    <citation type="journal article" date="2020" name="Stud. Mycol.">
        <title>101 Dothideomycetes genomes: a test case for predicting lifestyles and emergence of pathogens.</title>
        <authorList>
            <person name="Haridas S."/>
            <person name="Albert R."/>
            <person name="Binder M."/>
            <person name="Bloem J."/>
            <person name="Labutti K."/>
            <person name="Salamov A."/>
            <person name="Andreopoulos B."/>
            <person name="Baker S."/>
            <person name="Barry K."/>
            <person name="Bills G."/>
            <person name="Bluhm B."/>
            <person name="Cannon C."/>
            <person name="Castanera R."/>
            <person name="Culley D."/>
            <person name="Daum C."/>
            <person name="Ezra D."/>
            <person name="Gonzalez J."/>
            <person name="Henrissat B."/>
            <person name="Kuo A."/>
            <person name="Liang C."/>
            <person name="Lipzen A."/>
            <person name="Lutzoni F."/>
            <person name="Magnuson J."/>
            <person name="Mondo S."/>
            <person name="Nolan M."/>
            <person name="Ohm R."/>
            <person name="Pangilinan J."/>
            <person name="Park H.-J."/>
            <person name="Ramirez L."/>
            <person name="Alfaro M."/>
            <person name="Sun H."/>
            <person name="Tritt A."/>
            <person name="Yoshinaga Y."/>
            <person name="Zwiers L.-H."/>
            <person name="Turgeon B."/>
            <person name="Goodwin S."/>
            <person name="Spatafora J."/>
            <person name="Crous P."/>
            <person name="Grigoriev I."/>
        </authorList>
    </citation>
    <scope>NUCLEOTIDE SEQUENCE</scope>
    <source>
        <strain evidence="2">ATCC 74209</strain>
    </source>
</reference>
<dbReference type="InterPro" id="IPR028322">
    <property type="entry name" value="PNRC-like_rgn"/>
</dbReference>
<dbReference type="EMBL" id="ML993853">
    <property type="protein sequence ID" value="KAF2205594.1"/>
    <property type="molecule type" value="Genomic_DNA"/>
</dbReference>
<comment type="caution">
    <text evidence="2">The sequence shown here is derived from an EMBL/GenBank/DDBJ whole genome shotgun (WGS) entry which is preliminary data.</text>
</comment>
<dbReference type="Pfam" id="PF15365">
    <property type="entry name" value="PNRC"/>
    <property type="match status" value="1"/>
</dbReference>
<feature type="compositionally biased region" description="Basic residues" evidence="1">
    <location>
        <begin position="38"/>
        <end position="57"/>
    </location>
</feature>
<feature type="region of interest" description="Disordered" evidence="1">
    <location>
        <begin position="142"/>
        <end position="174"/>
    </location>
</feature>
<feature type="region of interest" description="Disordered" evidence="1">
    <location>
        <begin position="193"/>
        <end position="274"/>
    </location>
</feature>
<name>A0A9P4JYL8_9PLEO</name>
<dbReference type="GO" id="GO:0016071">
    <property type="term" value="P:mRNA metabolic process"/>
    <property type="evidence" value="ECO:0007669"/>
    <property type="project" value="UniProtKB-ARBA"/>
</dbReference>
<dbReference type="Proteomes" id="UP000799536">
    <property type="component" value="Unassembled WGS sequence"/>
</dbReference>
<accession>A0A9P4JYL8</accession>
<gene>
    <name evidence="2" type="ORF">GQ43DRAFT_436929</name>
</gene>
<feature type="compositionally biased region" description="Low complexity" evidence="1">
    <location>
        <begin position="155"/>
        <end position="171"/>
    </location>
</feature>
<feature type="compositionally biased region" description="Polar residues" evidence="1">
    <location>
        <begin position="243"/>
        <end position="263"/>
    </location>
</feature>
<feature type="region of interest" description="Disordered" evidence="1">
    <location>
        <begin position="393"/>
        <end position="463"/>
    </location>
</feature>
<feature type="region of interest" description="Disordered" evidence="1">
    <location>
        <begin position="1"/>
        <end position="60"/>
    </location>
</feature>